<evidence type="ECO:0000313" key="3">
    <source>
        <dbReference type="Proteomes" id="UP000186323"/>
    </source>
</evidence>
<dbReference type="KEGG" id="dpg:DESPIGER_1124"/>
<name>A0A1K1LE42_9BACT</name>
<accession>A0A1K1LE42</accession>
<sequence length="164" mass="17984">MRHILLALVFLLAAAVSAPAAEKTFSQFAVDLPDGWTSDERPGFQSGHPDEYMLLLGKRGEEAVEAHISIFILPNKDGMDARTFASRMREMQDAPTELQQEGTMWTFRGTPRSRALAMETLTRVSADDARILIIMEQDPAGLGTARVVDSLRGLTPASKALLGR</sequence>
<reference evidence="3" key="1">
    <citation type="submission" date="2016-10" db="EMBL/GenBank/DDBJ databases">
        <authorList>
            <person name="Wegmann U."/>
        </authorList>
    </citation>
    <scope>NUCLEOTIDE SEQUENCE [LARGE SCALE GENOMIC DNA]</scope>
</reference>
<dbReference type="EMBL" id="LT630450">
    <property type="protein sequence ID" value="SFV72976.1"/>
    <property type="molecule type" value="Genomic_DNA"/>
</dbReference>
<keyword evidence="1" id="KW-0732">Signal</keyword>
<keyword evidence="3" id="KW-1185">Reference proteome</keyword>
<evidence type="ECO:0000313" key="2">
    <source>
        <dbReference type="EMBL" id="SFV72976.1"/>
    </source>
</evidence>
<feature type="chain" id="PRO_5012317772" evidence="1">
    <location>
        <begin position="21"/>
        <end position="164"/>
    </location>
</feature>
<proteinExistence type="predicted"/>
<feature type="signal peptide" evidence="1">
    <location>
        <begin position="1"/>
        <end position="20"/>
    </location>
</feature>
<dbReference type="OrthoDB" id="5459861at2"/>
<dbReference type="AlphaFoldDB" id="A0A1K1LE42"/>
<dbReference type="RefSeq" id="WP_072334133.1">
    <property type="nucleotide sequence ID" value="NZ_CALUWT010000015.1"/>
</dbReference>
<protein>
    <submittedName>
        <fullName evidence="2">Uncharacterized protein</fullName>
    </submittedName>
</protein>
<organism evidence="2 3">
    <name type="scientific">Desulfovibrio piger</name>
    <dbReference type="NCBI Taxonomy" id="901"/>
    <lineage>
        <taxon>Bacteria</taxon>
        <taxon>Pseudomonadati</taxon>
        <taxon>Thermodesulfobacteriota</taxon>
        <taxon>Desulfovibrionia</taxon>
        <taxon>Desulfovibrionales</taxon>
        <taxon>Desulfovibrionaceae</taxon>
        <taxon>Desulfovibrio</taxon>
    </lineage>
</organism>
<gene>
    <name evidence="2" type="ORF">DESPIGER_1124</name>
</gene>
<dbReference type="Proteomes" id="UP000186323">
    <property type="component" value="Chromosome I"/>
</dbReference>
<evidence type="ECO:0000256" key="1">
    <source>
        <dbReference type="SAM" id="SignalP"/>
    </source>
</evidence>